<accession>A0A330HPU6</accession>
<feature type="transmembrane region" description="Helical" evidence="1">
    <location>
        <begin position="21"/>
        <end position="41"/>
    </location>
</feature>
<name>A0A330HPU6_9HYPH</name>
<protein>
    <submittedName>
        <fullName evidence="2">Uncharacterized protein</fullName>
    </submittedName>
</protein>
<keyword evidence="3" id="KW-1185">Reference proteome</keyword>
<keyword evidence="1" id="KW-0812">Transmembrane</keyword>
<dbReference type="Proteomes" id="UP000251558">
    <property type="component" value="Unassembled WGS sequence"/>
</dbReference>
<evidence type="ECO:0000256" key="1">
    <source>
        <dbReference type="SAM" id="Phobius"/>
    </source>
</evidence>
<evidence type="ECO:0000313" key="3">
    <source>
        <dbReference type="Proteomes" id="UP000251558"/>
    </source>
</evidence>
<evidence type="ECO:0000313" key="2">
    <source>
        <dbReference type="EMBL" id="RAZ90173.1"/>
    </source>
</evidence>
<dbReference type="AlphaFoldDB" id="A0A330HPU6"/>
<proteinExistence type="predicted"/>
<dbReference type="EMBL" id="QMBP01000006">
    <property type="protein sequence ID" value="RAZ90173.1"/>
    <property type="molecule type" value="Genomic_DNA"/>
</dbReference>
<organism evidence="2 3">
    <name type="scientific">Mesorhizobium hawassense</name>
    <dbReference type="NCBI Taxonomy" id="1209954"/>
    <lineage>
        <taxon>Bacteria</taxon>
        <taxon>Pseudomonadati</taxon>
        <taxon>Pseudomonadota</taxon>
        <taxon>Alphaproteobacteria</taxon>
        <taxon>Hyphomicrobiales</taxon>
        <taxon>Phyllobacteriaceae</taxon>
        <taxon>Mesorhizobium</taxon>
    </lineage>
</organism>
<gene>
    <name evidence="2" type="ORF">DPM33_15200</name>
</gene>
<reference evidence="3" key="1">
    <citation type="submission" date="2018-06" db="EMBL/GenBank/DDBJ databases">
        <authorList>
            <person name="Helene L.C."/>
            <person name="Dall'Agnol R."/>
            <person name="Delamuta J.R."/>
            <person name="Hungria M."/>
        </authorList>
    </citation>
    <scope>NUCLEOTIDE SEQUENCE [LARGE SCALE GENOMIC DNA]</scope>
    <source>
        <strain evidence="3">AC99b</strain>
    </source>
</reference>
<keyword evidence="1" id="KW-1133">Transmembrane helix</keyword>
<keyword evidence="1" id="KW-0472">Membrane</keyword>
<sequence>MGGGEIVTKIDITSQQEFTGPGTAGVLMFLAGPVLSAIAWGEMTGVTNGSLTGYWLTVWLGAFACQCGIVFMLVGRKYDHQVTVHPADQALSKLGERQSGVEPHALPSLL</sequence>
<feature type="transmembrane region" description="Helical" evidence="1">
    <location>
        <begin position="53"/>
        <end position="74"/>
    </location>
</feature>
<reference evidence="2 3" key="2">
    <citation type="submission" date="2018-07" db="EMBL/GenBank/DDBJ databases">
        <title>Diversity of Mesorhizobium strains in Brazil.</title>
        <authorList>
            <person name="Helene L.C.F."/>
            <person name="Dall'Agnol R."/>
            <person name="Delamuta J.R.M."/>
            <person name="Hungria M."/>
        </authorList>
    </citation>
    <scope>NUCLEOTIDE SEQUENCE [LARGE SCALE GENOMIC DNA]</scope>
    <source>
        <strain evidence="2 3">AC99b</strain>
    </source>
</reference>
<comment type="caution">
    <text evidence="2">The sequence shown here is derived from an EMBL/GenBank/DDBJ whole genome shotgun (WGS) entry which is preliminary data.</text>
</comment>